<evidence type="ECO:0000259" key="7">
    <source>
        <dbReference type="PROSITE" id="PS50090"/>
    </source>
</evidence>
<dbReference type="Proteomes" id="UP001058974">
    <property type="component" value="Chromosome 2"/>
</dbReference>
<keyword evidence="2" id="KW-0677">Repeat</keyword>
<feature type="domain" description="HTH myb-type" evidence="8">
    <location>
        <begin position="176"/>
        <end position="228"/>
    </location>
</feature>
<dbReference type="Pfam" id="PF13921">
    <property type="entry name" value="Myb_DNA-bind_6"/>
    <property type="match status" value="1"/>
</dbReference>
<feature type="region of interest" description="Disordered" evidence="6">
    <location>
        <begin position="263"/>
        <end position="297"/>
    </location>
</feature>
<proteinExistence type="predicted"/>
<evidence type="ECO:0000256" key="3">
    <source>
        <dbReference type="ARBA" id="ARBA00023015"/>
    </source>
</evidence>
<evidence type="ECO:0000256" key="1">
    <source>
        <dbReference type="ARBA" id="ARBA00004123"/>
    </source>
</evidence>
<dbReference type="AlphaFoldDB" id="A0A9D4YB18"/>
<feature type="domain" description="HTH myb-type" evidence="8">
    <location>
        <begin position="229"/>
        <end position="279"/>
    </location>
</feature>
<accession>A0A9D4YB18</accession>
<feature type="domain" description="Myb-like" evidence="7">
    <location>
        <begin position="178"/>
        <end position="224"/>
    </location>
</feature>
<sequence length="371" mass="42922">MASKLKTSKDSKAPLPLATRLQSSILVGNQECVPELPNQEHKLHIFKSQVLIHYSIYGKTHALMGQMSDPTVDIGPPLTAIDRFLWGQRNHIPQNIDDENCYGFGASTYSYMWPNNNIITQEASFVDHLMEDEEVMNWTEEIPLMYVEKEDVINGLGKSVAKVVKKRHKKVSSLPLIKGKWSDEEDRKLLKFVKLYGVRKWSQIAEKLEGRVGKQCRERWQNHLKPDIKKDSWSEEEEKILVESHSKMGSRWAEIAKKIPGRTDNAIKNHWNATKRRQNSKRNNKRPQIKDGKPQSSILQDYIKNLTQKPSTSAIFEDPSVDHENLSSPLIAECYDDELLFMQQLFKVNNNYEHVFNQSHENQSNCNQILK</sequence>
<comment type="subcellular location">
    <subcellularLocation>
        <location evidence="1">Nucleus</location>
    </subcellularLocation>
</comment>
<dbReference type="PANTHER" id="PTHR45614:SF218">
    <property type="entry name" value="TRANSCRIPTION FACTOR MYB119-RELATED"/>
    <property type="match status" value="1"/>
</dbReference>
<reference evidence="9 10" key="1">
    <citation type="journal article" date="2022" name="Nat. Genet.">
        <title>Improved pea reference genome and pan-genome highlight genomic features and evolutionary characteristics.</title>
        <authorList>
            <person name="Yang T."/>
            <person name="Liu R."/>
            <person name="Luo Y."/>
            <person name="Hu S."/>
            <person name="Wang D."/>
            <person name="Wang C."/>
            <person name="Pandey M.K."/>
            <person name="Ge S."/>
            <person name="Xu Q."/>
            <person name="Li N."/>
            <person name="Li G."/>
            <person name="Huang Y."/>
            <person name="Saxena R.K."/>
            <person name="Ji Y."/>
            <person name="Li M."/>
            <person name="Yan X."/>
            <person name="He Y."/>
            <person name="Liu Y."/>
            <person name="Wang X."/>
            <person name="Xiang C."/>
            <person name="Varshney R.K."/>
            <person name="Ding H."/>
            <person name="Gao S."/>
            <person name="Zong X."/>
        </authorList>
    </citation>
    <scope>NUCLEOTIDE SEQUENCE [LARGE SCALE GENOMIC DNA]</scope>
    <source>
        <strain evidence="9 10">cv. Zhongwan 6</strain>
    </source>
</reference>
<dbReference type="InterPro" id="IPR001005">
    <property type="entry name" value="SANT/Myb"/>
</dbReference>
<dbReference type="SMART" id="SM00717">
    <property type="entry name" value="SANT"/>
    <property type="match status" value="2"/>
</dbReference>
<dbReference type="InterPro" id="IPR017930">
    <property type="entry name" value="Myb_dom"/>
</dbReference>
<dbReference type="EMBL" id="JAMSHJ010000002">
    <property type="protein sequence ID" value="KAI5435214.1"/>
    <property type="molecule type" value="Genomic_DNA"/>
</dbReference>
<name>A0A9D4YB18_PEA</name>
<gene>
    <name evidence="9" type="ORF">KIW84_021868</name>
</gene>
<keyword evidence="3" id="KW-0804">Transcription</keyword>
<dbReference type="SUPFAM" id="SSF46689">
    <property type="entry name" value="Homeodomain-like"/>
    <property type="match status" value="1"/>
</dbReference>
<keyword evidence="5" id="KW-0539">Nucleus</keyword>
<evidence type="ECO:0000256" key="4">
    <source>
        <dbReference type="ARBA" id="ARBA00023125"/>
    </source>
</evidence>
<dbReference type="CDD" id="cd00167">
    <property type="entry name" value="SANT"/>
    <property type="match status" value="2"/>
</dbReference>
<dbReference type="PANTHER" id="PTHR45614">
    <property type="entry name" value="MYB PROTEIN-RELATED"/>
    <property type="match status" value="1"/>
</dbReference>
<comment type="caution">
    <text evidence="9">The sequence shown here is derived from an EMBL/GenBank/DDBJ whole genome shotgun (WGS) entry which is preliminary data.</text>
</comment>
<evidence type="ECO:0000313" key="9">
    <source>
        <dbReference type="EMBL" id="KAI5435214.1"/>
    </source>
</evidence>
<dbReference type="GO" id="GO:0000978">
    <property type="term" value="F:RNA polymerase II cis-regulatory region sequence-specific DNA binding"/>
    <property type="evidence" value="ECO:0007669"/>
    <property type="project" value="TreeGrafter"/>
</dbReference>
<dbReference type="Gene3D" id="1.10.10.60">
    <property type="entry name" value="Homeodomain-like"/>
    <property type="match status" value="2"/>
</dbReference>
<evidence type="ECO:0000256" key="2">
    <source>
        <dbReference type="ARBA" id="ARBA00022737"/>
    </source>
</evidence>
<keyword evidence="3" id="KW-0805">Transcription regulation</keyword>
<protein>
    <submittedName>
        <fullName evidence="9">Uncharacterized protein</fullName>
    </submittedName>
</protein>
<feature type="domain" description="Myb-like" evidence="7">
    <location>
        <begin position="225"/>
        <end position="275"/>
    </location>
</feature>
<keyword evidence="4" id="KW-0238">DNA-binding</keyword>
<dbReference type="PROSITE" id="PS50090">
    <property type="entry name" value="MYB_LIKE"/>
    <property type="match status" value="2"/>
</dbReference>
<dbReference type="InterPro" id="IPR009057">
    <property type="entry name" value="Homeodomain-like_sf"/>
</dbReference>
<keyword evidence="10" id="KW-1185">Reference proteome</keyword>
<dbReference type="PROSITE" id="PS51294">
    <property type="entry name" value="HTH_MYB"/>
    <property type="match status" value="2"/>
</dbReference>
<evidence type="ECO:0000256" key="5">
    <source>
        <dbReference type="ARBA" id="ARBA00023242"/>
    </source>
</evidence>
<dbReference type="FunFam" id="1.10.10.60:FF:000010">
    <property type="entry name" value="Transcriptional activator Myb isoform A"/>
    <property type="match status" value="1"/>
</dbReference>
<dbReference type="GO" id="GO:0005634">
    <property type="term" value="C:nucleus"/>
    <property type="evidence" value="ECO:0007669"/>
    <property type="project" value="UniProtKB-SubCell"/>
</dbReference>
<evidence type="ECO:0000256" key="6">
    <source>
        <dbReference type="SAM" id="MobiDB-lite"/>
    </source>
</evidence>
<dbReference type="GO" id="GO:0000981">
    <property type="term" value="F:DNA-binding transcription factor activity, RNA polymerase II-specific"/>
    <property type="evidence" value="ECO:0007669"/>
    <property type="project" value="TreeGrafter"/>
</dbReference>
<dbReference type="InterPro" id="IPR050560">
    <property type="entry name" value="MYB_TF"/>
</dbReference>
<feature type="compositionally biased region" description="Basic residues" evidence="6">
    <location>
        <begin position="273"/>
        <end position="287"/>
    </location>
</feature>
<evidence type="ECO:0000259" key="8">
    <source>
        <dbReference type="PROSITE" id="PS51294"/>
    </source>
</evidence>
<evidence type="ECO:0000313" key="10">
    <source>
        <dbReference type="Proteomes" id="UP001058974"/>
    </source>
</evidence>
<dbReference type="Gramene" id="Psat02G0186800-T1">
    <property type="protein sequence ID" value="KAI5435214.1"/>
    <property type="gene ID" value="KIW84_021868"/>
</dbReference>
<organism evidence="9 10">
    <name type="scientific">Pisum sativum</name>
    <name type="common">Garden pea</name>
    <name type="synonym">Lathyrus oleraceus</name>
    <dbReference type="NCBI Taxonomy" id="3888"/>
    <lineage>
        <taxon>Eukaryota</taxon>
        <taxon>Viridiplantae</taxon>
        <taxon>Streptophyta</taxon>
        <taxon>Embryophyta</taxon>
        <taxon>Tracheophyta</taxon>
        <taxon>Spermatophyta</taxon>
        <taxon>Magnoliopsida</taxon>
        <taxon>eudicotyledons</taxon>
        <taxon>Gunneridae</taxon>
        <taxon>Pentapetalae</taxon>
        <taxon>rosids</taxon>
        <taxon>fabids</taxon>
        <taxon>Fabales</taxon>
        <taxon>Fabaceae</taxon>
        <taxon>Papilionoideae</taxon>
        <taxon>50 kb inversion clade</taxon>
        <taxon>NPAAA clade</taxon>
        <taxon>Hologalegina</taxon>
        <taxon>IRL clade</taxon>
        <taxon>Fabeae</taxon>
        <taxon>Lathyrus</taxon>
    </lineage>
</organism>